<dbReference type="PANTHER" id="PTHR40392:SF1">
    <property type="entry name" value="2-PHOSPHO-L-LACTATE GUANYLYLTRANSFERASE"/>
    <property type="match status" value="1"/>
</dbReference>
<dbReference type="RefSeq" id="WP_307525065.1">
    <property type="nucleotide sequence ID" value="NZ_JAUSZI010000002.1"/>
</dbReference>
<dbReference type="PANTHER" id="PTHR40392">
    <property type="entry name" value="2-PHOSPHO-L-LACTATE GUANYLYLTRANSFERASE"/>
    <property type="match status" value="1"/>
</dbReference>
<name>A0ABU0T4H8_9ACTN</name>
<dbReference type="InterPro" id="IPR029044">
    <property type="entry name" value="Nucleotide-diphossugar_trans"/>
</dbReference>
<accession>A0ABU0T4H8</accession>
<dbReference type="HAMAP" id="MF_02114">
    <property type="entry name" value="CofC"/>
    <property type="match status" value="1"/>
</dbReference>
<dbReference type="Pfam" id="PF01983">
    <property type="entry name" value="CofC"/>
    <property type="match status" value="1"/>
</dbReference>
<evidence type="ECO:0000313" key="7">
    <source>
        <dbReference type="Proteomes" id="UP001230328"/>
    </source>
</evidence>
<proteinExistence type="inferred from homology"/>
<keyword evidence="1 5" id="KW-0808">Transferase</keyword>
<keyword evidence="7" id="KW-1185">Reference proteome</keyword>
<comment type="catalytic activity">
    <reaction evidence="5">
        <text>phosphoenolpyruvate + GTP + H(+) = enolpyruvoyl-2-diphospho-5'-guanosine + diphosphate</text>
        <dbReference type="Rhea" id="RHEA:30519"/>
        <dbReference type="ChEBI" id="CHEBI:15378"/>
        <dbReference type="ChEBI" id="CHEBI:33019"/>
        <dbReference type="ChEBI" id="CHEBI:37565"/>
        <dbReference type="ChEBI" id="CHEBI:58702"/>
        <dbReference type="ChEBI" id="CHEBI:143701"/>
        <dbReference type="EC" id="2.7.7.105"/>
    </reaction>
</comment>
<dbReference type="EC" id="2.7.7.105" evidence="5"/>
<reference evidence="6 7" key="1">
    <citation type="submission" date="2023-07" db="EMBL/GenBank/DDBJ databases">
        <title>Comparative genomics of wheat-associated soil bacteria to identify genetic determinants of phenazine resistance.</title>
        <authorList>
            <person name="Mouncey N."/>
        </authorList>
    </citation>
    <scope>NUCLEOTIDE SEQUENCE [LARGE SCALE GENOMIC DNA]</scope>
    <source>
        <strain evidence="6 7">V2I4</strain>
    </source>
</reference>
<feature type="binding site" evidence="5">
    <location>
        <position position="153"/>
    </location>
    <ligand>
        <name>phosphoenolpyruvate</name>
        <dbReference type="ChEBI" id="CHEBI:58702"/>
    </ligand>
</feature>
<evidence type="ECO:0000256" key="2">
    <source>
        <dbReference type="ARBA" id="ARBA00022695"/>
    </source>
</evidence>
<keyword evidence="2 5" id="KW-0548">Nucleotidyltransferase</keyword>
<dbReference type="EMBL" id="JAUSZI010000002">
    <property type="protein sequence ID" value="MDQ1029739.1"/>
    <property type="molecule type" value="Genomic_DNA"/>
</dbReference>
<feature type="binding site" evidence="5">
    <location>
        <position position="156"/>
    </location>
    <ligand>
        <name>phosphoenolpyruvate</name>
        <dbReference type="ChEBI" id="CHEBI:58702"/>
    </ligand>
</feature>
<dbReference type="InterPro" id="IPR002835">
    <property type="entry name" value="CofC"/>
</dbReference>
<sequence>MWSVVLPVKSFSRAKSRLAAGLGPWRQELAHAFFLDTLWAVRNTEGVRTVVVVTADPLAASQARTLGALVCPDAPDPDLNDAIRLGAAKCRSVGPEGPVAVLTADLPGLRPRELEHVLRAARNHDRAFVADHTDEGTTVLTALTTAGLAPAFGPDSAHRHTSLGAFPVDMPSDCGIRLDVDTPEDLARVALRGVGPYTAALFRLRKARYPAAADPVQGFQGAQDVQDVQDVQGVQGASATASS</sequence>
<dbReference type="GO" id="GO:0043814">
    <property type="term" value="F:phospholactate guanylyltransferase activity"/>
    <property type="evidence" value="ECO:0007669"/>
    <property type="project" value="UniProtKB-EC"/>
</dbReference>
<evidence type="ECO:0000313" key="6">
    <source>
        <dbReference type="EMBL" id="MDQ1029739.1"/>
    </source>
</evidence>
<evidence type="ECO:0000256" key="1">
    <source>
        <dbReference type="ARBA" id="ARBA00022679"/>
    </source>
</evidence>
<comment type="caution">
    <text evidence="6">The sequence shown here is derived from an EMBL/GenBank/DDBJ whole genome shotgun (WGS) entry which is preliminary data.</text>
</comment>
<evidence type="ECO:0000256" key="3">
    <source>
        <dbReference type="ARBA" id="ARBA00022741"/>
    </source>
</evidence>
<keyword evidence="3 5" id="KW-0547">Nucleotide-binding</keyword>
<comment type="similarity">
    <text evidence="5">Belongs to the CofC family.</text>
</comment>
<gene>
    <name evidence="5" type="primary">fbiD</name>
    <name evidence="6" type="ORF">QF035_007321</name>
</gene>
<comment type="function">
    <text evidence="5">Guanylyltransferase that catalyzes the activation of phosphoenolpyruvate (PEP) as enolpyruvoyl-2-diphospho-5'-guanosine, via the condensation of PEP with GTP. It is involved in the biosynthesis of coenzyme F420, a hydride carrier cofactor.</text>
</comment>
<dbReference type="Gene3D" id="3.90.550.10">
    <property type="entry name" value="Spore Coat Polysaccharide Biosynthesis Protein SpsA, Chain A"/>
    <property type="match status" value="1"/>
</dbReference>
<comment type="pathway">
    <text evidence="5">Cofactor biosynthesis; coenzyme F420 biosynthesis.</text>
</comment>
<protein>
    <recommendedName>
        <fullName evidence="5">Phosphoenolpyruvate guanylyltransferase</fullName>
        <shortName evidence="5">PEP guanylyltransferase</shortName>
        <ecNumber evidence="5">2.7.7.105</ecNumber>
    </recommendedName>
</protein>
<dbReference type="NCBIfam" id="TIGR03552">
    <property type="entry name" value="F420_cofC"/>
    <property type="match status" value="1"/>
</dbReference>
<feature type="binding site" evidence="5">
    <location>
        <position position="137"/>
    </location>
    <ligand>
        <name>phosphoenolpyruvate</name>
        <dbReference type="ChEBI" id="CHEBI:58702"/>
    </ligand>
</feature>
<keyword evidence="4 5" id="KW-0342">GTP-binding</keyword>
<dbReference type="SUPFAM" id="SSF53448">
    <property type="entry name" value="Nucleotide-diphospho-sugar transferases"/>
    <property type="match status" value="1"/>
</dbReference>
<organism evidence="6 7">
    <name type="scientific">Streptomyces umbrinus</name>
    <dbReference type="NCBI Taxonomy" id="67370"/>
    <lineage>
        <taxon>Bacteria</taxon>
        <taxon>Bacillati</taxon>
        <taxon>Actinomycetota</taxon>
        <taxon>Actinomycetes</taxon>
        <taxon>Kitasatosporales</taxon>
        <taxon>Streptomycetaceae</taxon>
        <taxon>Streptomyces</taxon>
        <taxon>Streptomyces phaeochromogenes group</taxon>
    </lineage>
</organism>
<dbReference type="Proteomes" id="UP001230328">
    <property type="component" value="Unassembled WGS sequence"/>
</dbReference>
<evidence type="ECO:0000256" key="4">
    <source>
        <dbReference type="ARBA" id="ARBA00023134"/>
    </source>
</evidence>
<evidence type="ECO:0000256" key="5">
    <source>
        <dbReference type="HAMAP-Rule" id="MF_02114"/>
    </source>
</evidence>